<dbReference type="AlphaFoldDB" id="A0A9D4J1I7"/>
<reference evidence="2" key="1">
    <citation type="journal article" date="2019" name="bioRxiv">
        <title>The Genome of the Zebra Mussel, Dreissena polymorpha: A Resource for Invasive Species Research.</title>
        <authorList>
            <person name="McCartney M.A."/>
            <person name="Auch B."/>
            <person name="Kono T."/>
            <person name="Mallez S."/>
            <person name="Zhang Y."/>
            <person name="Obille A."/>
            <person name="Becker A."/>
            <person name="Abrahante J.E."/>
            <person name="Garbe J."/>
            <person name="Badalamenti J.P."/>
            <person name="Herman A."/>
            <person name="Mangelson H."/>
            <person name="Liachko I."/>
            <person name="Sullivan S."/>
            <person name="Sone E.D."/>
            <person name="Koren S."/>
            <person name="Silverstein K.A.T."/>
            <person name="Beckman K.B."/>
            <person name="Gohl D.M."/>
        </authorList>
    </citation>
    <scope>NUCLEOTIDE SEQUENCE</scope>
    <source>
        <strain evidence="2">Duluth1</strain>
        <tissue evidence="2">Whole animal</tissue>
    </source>
</reference>
<organism evidence="2 3">
    <name type="scientific">Dreissena polymorpha</name>
    <name type="common">Zebra mussel</name>
    <name type="synonym">Mytilus polymorpha</name>
    <dbReference type="NCBI Taxonomy" id="45954"/>
    <lineage>
        <taxon>Eukaryota</taxon>
        <taxon>Metazoa</taxon>
        <taxon>Spiralia</taxon>
        <taxon>Lophotrochozoa</taxon>
        <taxon>Mollusca</taxon>
        <taxon>Bivalvia</taxon>
        <taxon>Autobranchia</taxon>
        <taxon>Heteroconchia</taxon>
        <taxon>Euheterodonta</taxon>
        <taxon>Imparidentia</taxon>
        <taxon>Neoheterodontei</taxon>
        <taxon>Myida</taxon>
        <taxon>Dreissenoidea</taxon>
        <taxon>Dreissenidae</taxon>
        <taxon>Dreissena</taxon>
    </lineage>
</organism>
<dbReference type="EMBL" id="JAIWYP010000007">
    <property type="protein sequence ID" value="KAH3792127.1"/>
    <property type="molecule type" value="Genomic_DNA"/>
</dbReference>
<evidence type="ECO:0000313" key="3">
    <source>
        <dbReference type="Proteomes" id="UP000828390"/>
    </source>
</evidence>
<proteinExistence type="predicted"/>
<feature type="region of interest" description="Disordered" evidence="1">
    <location>
        <begin position="40"/>
        <end position="68"/>
    </location>
</feature>
<reference evidence="2" key="2">
    <citation type="submission" date="2020-11" db="EMBL/GenBank/DDBJ databases">
        <authorList>
            <person name="McCartney M.A."/>
            <person name="Auch B."/>
            <person name="Kono T."/>
            <person name="Mallez S."/>
            <person name="Becker A."/>
            <person name="Gohl D.M."/>
            <person name="Silverstein K.A.T."/>
            <person name="Koren S."/>
            <person name="Bechman K.B."/>
            <person name="Herman A."/>
            <person name="Abrahante J.E."/>
            <person name="Garbe J."/>
        </authorList>
    </citation>
    <scope>NUCLEOTIDE SEQUENCE</scope>
    <source>
        <strain evidence="2">Duluth1</strain>
        <tissue evidence="2">Whole animal</tissue>
    </source>
</reference>
<dbReference type="Proteomes" id="UP000828390">
    <property type="component" value="Unassembled WGS sequence"/>
</dbReference>
<protein>
    <submittedName>
        <fullName evidence="2">Uncharacterized protein</fullName>
    </submittedName>
</protein>
<name>A0A9D4J1I7_DREPO</name>
<accession>A0A9D4J1I7</accession>
<keyword evidence="3" id="KW-1185">Reference proteome</keyword>
<evidence type="ECO:0000313" key="2">
    <source>
        <dbReference type="EMBL" id="KAH3792127.1"/>
    </source>
</evidence>
<sequence>MNWNKLCDSVVVCAANVNGFRAALNNSPLDYGNSLFRRGGRRFSPKTFPPQTFPPQTFHPQNGGETSA</sequence>
<evidence type="ECO:0000256" key="1">
    <source>
        <dbReference type="SAM" id="MobiDB-lite"/>
    </source>
</evidence>
<gene>
    <name evidence="2" type="ORF">DPMN_145618</name>
</gene>
<comment type="caution">
    <text evidence="2">The sequence shown here is derived from an EMBL/GenBank/DDBJ whole genome shotgun (WGS) entry which is preliminary data.</text>
</comment>